<dbReference type="RefSeq" id="WP_184452189.1">
    <property type="nucleotide sequence ID" value="NZ_JACHMK010000001.1"/>
</dbReference>
<reference evidence="1" key="1">
    <citation type="submission" date="2020-08" db="EMBL/GenBank/DDBJ databases">
        <title>Sequencing the genomes of 1000 actinobacteria strains.</title>
        <authorList>
            <person name="Klenk H.-P."/>
        </authorList>
    </citation>
    <scope>NUCLEOTIDE SEQUENCE</scope>
    <source>
        <strain evidence="1">DSM 10695</strain>
    </source>
</reference>
<gene>
    <name evidence="1" type="ORF">HD592_000868</name>
</gene>
<sequence>MDLDLFLRSLESEFDARRRADADALVDELAQAERVALALADRIAAREGEALRVIVRGGEPLEGLLVRARKGWILLRDDLGDALIPLSAIVAASPLGMSADCSRATAGIAISSVLRALANERMPVVVDHDAGRHAGVILGVFADHFDMEANAPETVIDSRDRSPGGRFGLAHSGIRYVRTAGVRSYIDM</sequence>
<accession>A0A923E1M9</accession>
<evidence type="ECO:0000313" key="1">
    <source>
        <dbReference type="EMBL" id="MBB6334303.1"/>
    </source>
</evidence>
<comment type="caution">
    <text evidence="1">The sequence shown here is derived from an EMBL/GenBank/DDBJ whole genome shotgun (WGS) entry which is preliminary data.</text>
</comment>
<proteinExistence type="predicted"/>
<keyword evidence="2" id="KW-1185">Reference proteome</keyword>
<evidence type="ECO:0000313" key="2">
    <source>
        <dbReference type="Proteomes" id="UP000617426"/>
    </source>
</evidence>
<protein>
    <submittedName>
        <fullName evidence="1">Proline racemase</fullName>
    </submittedName>
</protein>
<dbReference type="Proteomes" id="UP000617426">
    <property type="component" value="Unassembled WGS sequence"/>
</dbReference>
<organism evidence="1 2">
    <name type="scientific">Schaalia hyovaginalis</name>
    <dbReference type="NCBI Taxonomy" id="29316"/>
    <lineage>
        <taxon>Bacteria</taxon>
        <taxon>Bacillati</taxon>
        <taxon>Actinomycetota</taxon>
        <taxon>Actinomycetes</taxon>
        <taxon>Actinomycetales</taxon>
        <taxon>Actinomycetaceae</taxon>
        <taxon>Schaalia</taxon>
    </lineage>
</organism>
<dbReference type="AlphaFoldDB" id="A0A923E1M9"/>
<name>A0A923E1M9_9ACTO</name>
<dbReference type="EMBL" id="JACHMK010000001">
    <property type="protein sequence ID" value="MBB6334303.1"/>
    <property type="molecule type" value="Genomic_DNA"/>
</dbReference>